<comment type="caution">
    <text evidence="2">The sequence shown here is derived from an EMBL/GenBank/DDBJ whole genome shotgun (WGS) entry which is preliminary data.</text>
</comment>
<reference evidence="2 3" key="1">
    <citation type="submission" date="2018-06" db="EMBL/GenBank/DDBJ databases">
        <title>Genomic Encyclopedia of Archaeal and Bacterial Type Strains, Phase II (KMG-II): from individual species to whole genera.</title>
        <authorList>
            <person name="Goeker M."/>
        </authorList>
    </citation>
    <scope>NUCLEOTIDE SEQUENCE [LARGE SCALE GENOMIC DNA]</scope>
    <source>
        <strain evidence="2 3">KACC 16626</strain>
    </source>
</reference>
<dbReference type="RefSeq" id="WP_107937910.1">
    <property type="nucleotide sequence ID" value="NZ_CP085009.1"/>
</dbReference>
<accession>A0A318T8Z6</accession>
<keyword evidence="3" id="KW-1185">Reference proteome</keyword>
<dbReference type="AlphaFoldDB" id="A0A318T8Z6"/>
<name>A0A318T8Z6_9BACL</name>
<evidence type="ECO:0000259" key="1">
    <source>
        <dbReference type="Pfam" id="PF04167"/>
    </source>
</evidence>
<dbReference type="Gene3D" id="2.40.380.10">
    <property type="entry name" value="FomD-like"/>
    <property type="match status" value="1"/>
</dbReference>
<dbReference type="PANTHER" id="PTHR41271">
    <property type="entry name" value="DUF402 DOMAIN-CONTAINING PROTEIN"/>
    <property type="match status" value="1"/>
</dbReference>
<dbReference type="SUPFAM" id="SSF159234">
    <property type="entry name" value="FomD-like"/>
    <property type="match status" value="1"/>
</dbReference>
<evidence type="ECO:0000313" key="3">
    <source>
        <dbReference type="Proteomes" id="UP000247416"/>
    </source>
</evidence>
<proteinExistence type="predicted"/>
<protein>
    <recommendedName>
        <fullName evidence="1">DUF402 domain-containing protein</fullName>
    </recommendedName>
</protein>
<organism evidence="2 3">
    <name type="scientific">Ureibacillus chungkukjangi</name>
    <dbReference type="NCBI Taxonomy" id="1202712"/>
    <lineage>
        <taxon>Bacteria</taxon>
        <taxon>Bacillati</taxon>
        <taxon>Bacillota</taxon>
        <taxon>Bacilli</taxon>
        <taxon>Bacillales</taxon>
        <taxon>Caryophanaceae</taxon>
        <taxon>Ureibacillus</taxon>
    </lineage>
</organism>
<dbReference type="InterPro" id="IPR007295">
    <property type="entry name" value="DUF402"/>
</dbReference>
<dbReference type="PANTHER" id="PTHR41271:SF1">
    <property type="entry name" value="DUF402 DOMAIN-CONTAINING PROTEIN"/>
    <property type="match status" value="1"/>
</dbReference>
<dbReference type="Proteomes" id="UP000247416">
    <property type="component" value="Unassembled WGS sequence"/>
</dbReference>
<dbReference type="InterPro" id="IPR035930">
    <property type="entry name" value="FomD-like_sf"/>
</dbReference>
<sequence length="179" mass="21142">MLKRKYGNRTNWKRVLKREYQQIYYQDEIFKGYITLLNIKEVSEPLIVKNGGKEVCIVNNGFSWLQHFPIGKNYSVTTMFDTQGKIVQWYIDICYEIGSEKNIPWMDDLYLDIVVFPTGEIILLDEEELDEALTNGVIDKSMYDMAWKEANELMDLIQQDNFDLLKLAKDHQEIIRNKG</sequence>
<evidence type="ECO:0000313" key="2">
    <source>
        <dbReference type="EMBL" id="PYF01511.1"/>
    </source>
</evidence>
<dbReference type="OrthoDB" id="2002222at2"/>
<dbReference type="Pfam" id="PF04167">
    <property type="entry name" value="DUF402"/>
    <property type="match status" value="1"/>
</dbReference>
<feature type="domain" description="DUF402" evidence="1">
    <location>
        <begin position="65"/>
        <end position="161"/>
    </location>
</feature>
<dbReference type="EMBL" id="QJTJ01000070">
    <property type="protein sequence ID" value="PYF01511.1"/>
    <property type="molecule type" value="Genomic_DNA"/>
</dbReference>
<gene>
    <name evidence="2" type="ORF">BJ095_1702</name>
</gene>